<dbReference type="InParanoid" id="A0A0V0QV01"/>
<protein>
    <submittedName>
        <fullName evidence="2">Uncharacterized protein</fullName>
    </submittedName>
</protein>
<evidence type="ECO:0000313" key="3">
    <source>
        <dbReference type="Proteomes" id="UP000054937"/>
    </source>
</evidence>
<gene>
    <name evidence="2" type="ORF">PPERSA_01011</name>
</gene>
<proteinExistence type="predicted"/>
<dbReference type="EMBL" id="LDAU01000102">
    <property type="protein sequence ID" value="KRX05933.1"/>
    <property type="molecule type" value="Genomic_DNA"/>
</dbReference>
<comment type="caution">
    <text evidence="2">The sequence shown here is derived from an EMBL/GenBank/DDBJ whole genome shotgun (WGS) entry which is preliminary data.</text>
</comment>
<accession>A0A0V0QV01</accession>
<name>A0A0V0QV01_PSEPJ</name>
<dbReference type="AlphaFoldDB" id="A0A0V0QV01"/>
<keyword evidence="1" id="KW-0175">Coiled coil</keyword>
<evidence type="ECO:0000256" key="1">
    <source>
        <dbReference type="SAM" id="Coils"/>
    </source>
</evidence>
<evidence type="ECO:0000313" key="2">
    <source>
        <dbReference type="EMBL" id="KRX05933.1"/>
    </source>
</evidence>
<feature type="coiled-coil region" evidence="1">
    <location>
        <begin position="64"/>
        <end position="104"/>
    </location>
</feature>
<reference evidence="2 3" key="1">
    <citation type="journal article" date="2015" name="Sci. Rep.">
        <title>Genome of the facultative scuticociliatosis pathogen Pseudocohnilembus persalinus provides insight into its virulence through horizontal gene transfer.</title>
        <authorList>
            <person name="Xiong J."/>
            <person name="Wang G."/>
            <person name="Cheng J."/>
            <person name="Tian M."/>
            <person name="Pan X."/>
            <person name="Warren A."/>
            <person name="Jiang C."/>
            <person name="Yuan D."/>
            <person name="Miao W."/>
        </authorList>
    </citation>
    <scope>NUCLEOTIDE SEQUENCE [LARGE SCALE GENOMIC DNA]</scope>
    <source>
        <strain evidence="2">36N120E</strain>
    </source>
</reference>
<organism evidence="2 3">
    <name type="scientific">Pseudocohnilembus persalinus</name>
    <name type="common">Ciliate</name>
    <dbReference type="NCBI Taxonomy" id="266149"/>
    <lineage>
        <taxon>Eukaryota</taxon>
        <taxon>Sar</taxon>
        <taxon>Alveolata</taxon>
        <taxon>Ciliophora</taxon>
        <taxon>Intramacronucleata</taxon>
        <taxon>Oligohymenophorea</taxon>
        <taxon>Scuticociliatia</taxon>
        <taxon>Philasterida</taxon>
        <taxon>Pseudocohnilembidae</taxon>
        <taxon>Pseudocohnilembus</taxon>
    </lineage>
</organism>
<dbReference type="Proteomes" id="UP000054937">
    <property type="component" value="Unassembled WGS sequence"/>
</dbReference>
<keyword evidence="3" id="KW-1185">Reference proteome</keyword>
<sequence>MSFKCKVKDGEMLESMNDLLLNFDSKNKYENFIKQLTKFINNEQCFDSLNIIKYNSKVEQKKKFTLGSLNNEELKNKIKELEKREQEEKSEQQLNDNLKQLGSNLNKKKFPLMYNYLIKNKLNSNQEKIKNWVQQIDEQISEYYINDKEIQLKQHIDDNYIQLEKFKELQQKQKRIKANKEKFSKQFSKLNIEDILSQFSEFNNEDYDKMIQIKDQYILNYIENTIQDEDNKNYFIENIDQIKCLSEIKE</sequence>